<dbReference type="Gene3D" id="3.30.70.870">
    <property type="entry name" value="Elongation Factor G (Translational Gtpase), domain 3"/>
    <property type="match status" value="1"/>
</dbReference>
<dbReference type="Gene3D" id="2.40.30.10">
    <property type="entry name" value="Translation factors"/>
    <property type="match status" value="1"/>
</dbReference>
<dbReference type="Proteomes" id="UP000293289">
    <property type="component" value="Unassembled WGS sequence"/>
</dbReference>
<keyword evidence="4" id="KW-0251">Elongation factor</keyword>
<dbReference type="CDD" id="cd01434">
    <property type="entry name" value="EFG_mtEFG1_IV"/>
    <property type="match status" value="1"/>
</dbReference>
<dbReference type="RefSeq" id="WP_130354015.1">
    <property type="nucleotide sequence ID" value="NZ_SGWY01000003.1"/>
</dbReference>
<dbReference type="SUPFAM" id="SSF50447">
    <property type="entry name" value="Translation proteins"/>
    <property type="match status" value="1"/>
</dbReference>
<dbReference type="Pfam" id="PF00679">
    <property type="entry name" value="EFG_C"/>
    <property type="match status" value="1"/>
</dbReference>
<keyword evidence="1" id="KW-0547">Nucleotide-binding</keyword>
<dbReference type="Gene3D" id="3.30.70.240">
    <property type="match status" value="1"/>
</dbReference>
<evidence type="ECO:0000256" key="1">
    <source>
        <dbReference type="ARBA" id="ARBA00022741"/>
    </source>
</evidence>
<dbReference type="PRINTS" id="PR00315">
    <property type="entry name" value="ELONGATNFCT"/>
</dbReference>
<dbReference type="Gene3D" id="3.40.50.300">
    <property type="entry name" value="P-loop containing nucleotide triphosphate hydrolases"/>
    <property type="match status" value="1"/>
</dbReference>
<dbReference type="Pfam" id="PF00009">
    <property type="entry name" value="GTP_EFTU"/>
    <property type="match status" value="1"/>
</dbReference>
<feature type="domain" description="Tr-type G" evidence="3">
    <location>
        <begin position="7"/>
        <end position="284"/>
    </location>
</feature>
<dbReference type="CDD" id="cd03713">
    <property type="entry name" value="EFG_mtEFG_C"/>
    <property type="match status" value="1"/>
</dbReference>
<organism evidence="4 5">
    <name type="scientific">Agromyces ramosus</name>
    <dbReference type="NCBI Taxonomy" id="33879"/>
    <lineage>
        <taxon>Bacteria</taxon>
        <taxon>Bacillati</taxon>
        <taxon>Actinomycetota</taxon>
        <taxon>Actinomycetes</taxon>
        <taxon>Micrococcales</taxon>
        <taxon>Microbacteriaceae</taxon>
        <taxon>Agromyces</taxon>
    </lineage>
</organism>
<proteinExistence type="predicted"/>
<evidence type="ECO:0000313" key="5">
    <source>
        <dbReference type="Proteomes" id="UP000293289"/>
    </source>
</evidence>
<reference evidence="4 5" key="1">
    <citation type="submission" date="2019-02" db="EMBL/GenBank/DDBJ databases">
        <title>Genomic Encyclopedia of Type Strains, Phase IV (KMG-IV): sequencing the most valuable type-strain genomes for metagenomic binning, comparative biology and taxonomic classification.</title>
        <authorList>
            <person name="Goeker M."/>
        </authorList>
    </citation>
    <scope>NUCLEOTIDE SEQUENCE [LARGE SCALE GENOMIC DNA]</scope>
    <source>
        <strain evidence="4 5">DSM 43045</strain>
    </source>
</reference>
<dbReference type="AlphaFoldDB" id="A0A4Q7MDM5"/>
<dbReference type="GO" id="GO:0003924">
    <property type="term" value="F:GTPase activity"/>
    <property type="evidence" value="ECO:0007669"/>
    <property type="project" value="InterPro"/>
</dbReference>
<dbReference type="Pfam" id="PF03764">
    <property type="entry name" value="EFG_IV"/>
    <property type="match status" value="1"/>
</dbReference>
<dbReference type="GO" id="GO:0005525">
    <property type="term" value="F:GTP binding"/>
    <property type="evidence" value="ECO:0007669"/>
    <property type="project" value="UniProtKB-KW"/>
</dbReference>
<dbReference type="PANTHER" id="PTHR43261">
    <property type="entry name" value="TRANSLATION ELONGATION FACTOR G-RELATED"/>
    <property type="match status" value="1"/>
</dbReference>
<dbReference type="EMBL" id="SGWY01000003">
    <property type="protein sequence ID" value="RZS64832.1"/>
    <property type="molecule type" value="Genomic_DNA"/>
</dbReference>
<dbReference type="InterPro" id="IPR041095">
    <property type="entry name" value="EFG_II"/>
</dbReference>
<dbReference type="OrthoDB" id="9801472at2"/>
<dbReference type="InterPro" id="IPR047872">
    <property type="entry name" value="EFG_IV"/>
</dbReference>
<dbReference type="SMART" id="SM00889">
    <property type="entry name" value="EFG_IV"/>
    <property type="match status" value="1"/>
</dbReference>
<dbReference type="InterPro" id="IPR005517">
    <property type="entry name" value="Transl_elong_EFG/EF2_IV"/>
</dbReference>
<keyword evidence="4" id="KW-0648">Protein biosynthesis</keyword>
<evidence type="ECO:0000259" key="3">
    <source>
        <dbReference type="PROSITE" id="PS51722"/>
    </source>
</evidence>
<evidence type="ECO:0000313" key="4">
    <source>
        <dbReference type="EMBL" id="RZS64832.1"/>
    </source>
</evidence>
<name>A0A4Q7MDM5_9MICO</name>
<gene>
    <name evidence="4" type="ORF">EV187_3220</name>
</gene>
<dbReference type="InterPro" id="IPR027417">
    <property type="entry name" value="P-loop_NTPase"/>
</dbReference>
<keyword evidence="2" id="KW-0342">GTP-binding</keyword>
<dbReference type="SUPFAM" id="SSF52540">
    <property type="entry name" value="P-loop containing nucleoside triphosphate hydrolases"/>
    <property type="match status" value="1"/>
</dbReference>
<dbReference type="Gene3D" id="3.30.230.10">
    <property type="match status" value="1"/>
</dbReference>
<dbReference type="NCBIfam" id="NF009381">
    <property type="entry name" value="PRK12740.1-5"/>
    <property type="match status" value="1"/>
</dbReference>
<dbReference type="GO" id="GO:0003746">
    <property type="term" value="F:translation elongation factor activity"/>
    <property type="evidence" value="ECO:0007669"/>
    <property type="project" value="UniProtKB-KW"/>
</dbReference>
<dbReference type="InterPro" id="IPR014721">
    <property type="entry name" value="Ribsml_uS5_D2-typ_fold_subgr"/>
</dbReference>
<dbReference type="PROSITE" id="PS51722">
    <property type="entry name" value="G_TR_2"/>
    <property type="match status" value="1"/>
</dbReference>
<sequence>MNSAATPTHRTVALIGGAGSGKTTLAEALLLRAGEISRAGTVEQGNTVCDHEPEEIARGMTLGLSLALLRWSDPDGVEHTITLVDTPGHPDFVGGVDTALAVADVALVAVSAVDGVTAGTRFVWAAAEAAGVPRIVVVTQEDKARADFRRVLGELQAAFGEGLWALELPLGEEQAFHGIADVLSEQALEYDDEGRHHDGPMPADAEAEEHRLHVEVTEEIVSHDDDQLEAYLDGNEPSAPELERSFAREVATGEAVPVVVCSAATGTGVDRVADLLCSLAPSSLEHDSRIVVGGAADGEGGTEHRVAPSADGETLLQVFRTVADPFVGQISMFKVLSGVVRPSDRLHNATTGADERIHGLFRLRGSEHLPVDALRAGEVGAVAKLTGSPSGSLLWTRTNGTARPTPQPRREPVFAVSLAPATQSDDEKLMSSLARLVAEDPTLMIDRTGGHTVLRGLGDTHVAVAVERLARVFGVHVTTSPAPVAYRETIAGNAQVEGKLKKQSGGHGQFAVVQLRVSPLPPGGGFEFVDSVVGGSVPRTYIPAVEKGARDALAAGGPQGHPVVDVKVELYDGKSHSVDSSEMAFRTAASIGVKAALAEAGTVMLEPLSIVTVTVPADLQGTVLTDLSGRRGRVHATETTEDGRARVVANVPEAELGQYVLDLRSMTGGRAELTIAPDRYARVPNPVKA</sequence>
<dbReference type="SUPFAM" id="SSF54980">
    <property type="entry name" value="EF-G C-terminal domain-like"/>
    <property type="match status" value="2"/>
</dbReference>
<keyword evidence="5" id="KW-1185">Reference proteome</keyword>
<dbReference type="NCBIfam" id="NF009379">
    <property type="entry name" value="PRK12740.1-3"/>
    <property type="match status" value="1"/>
</dbReference>
<dbReference type="InterPro" id="IPR035649">
    <property type="entry name" value="EFG_V"/>
</dbReference>
<comment type="caution">
    <text evidence="4">The sequence shown here is derived from an EMBL/GenBank/DDBJ whole genome shotgun (WGS) entry which is preliminary data.</text>
</comment>
<dbReference type="SMART" id="SM00838">
    <property type="entry name" value="EFG_C"/>
    <property type="match status" value="1"/>
</dbReference>
<protein>
    <submittedName>
        <fullName evidence="4">Translation elongation factor 2 (EF-2/EF-G)</fullName>
    </submittedName>
</protein>
<dbReference type="SUPFAM" id="SSF54211">
    <property type="entry name" value="Ribosomal protein S5 domain 2-like"/>
    <property type="match status" value="1"/>
</dbReference>
<dbReference type="PANTHER" id="PTHR43261:SF6">
    <property type="entry name" value="ELONGATION FACTOR G-LIKE PROTEIN"/>
    <property type="match status" value="1"/>
</dbReference>
<dbReference type="InterPro" id="IPR000795">
    <property type="entry name" value="T_Tr_GTP-bd_dom"/>
</dbReference>
<dbReference type="InterPro" id="IPR035647">
    <property type="entry name" value="EFG_III/V"/>
</dbReference>
<dbReference type="InterPro" id="IPR000640">
    <property type="entry name" value="EFG_V-like"/>
</dbReference>
<dbReference type="InterPro" id="IPR005225">
    <property type="entry name" value="Small_GTP-bd"/>
</dbReference>
<dbReference type="Pfam" id="PF14492">
    <property type="entry name" value="EFG_III"/>
    <property type="match status" value="1"/>
</dbReference>
<dbReference type="InterPro" id="IPR009000">
    <property type="entry name" value="Transl_B-barrel_sf"/>
</dbReference>
<accession>A0A4Q7MDM5</accession>
<dbReference type="NCBIfam" id="TIGR00231">
    <property type="entry name" value="small_GTP"/>
    <property type="match status" value="1"/>
</dbReference>
<dbReference type="InterPro" id="IPR020568">
    <property type="entry name" value="Ribosomal_Su5_D2-typ_SF"/>
</dbReference>
<evidence type="ECO:0000256" key="2">
    <source>
        <dbReference type="ARBA" id="ARBA00023134"/>
    </source>
</evidence>
<dbReference type="GO" id="GO:0032790">
    <property type="term" value="P:ribosome disassembly"/>
    <property type="evidence" value="ECO:0007669"/>
    <property type="project" value="TreeGrafter"/>
</dbReference>
<dbReference type="FunFam" id="3.30.70.240:FF:000001">
    <property type="entry name" value="Elongation factor G"/>
    <property type="match status" value="1"/>
</dbReference>